<feature type="region of interest" description="Disordered" evidence="1">
    <location>
        <begin position="96"/>
        <end position="117"/>
    </location>
</feature>
<protein>
    <submittedName>
        <fullName evidence="2">Uncharacterized protein</fullName>
    </submittedName>
</protein>
<feature type="compositionally biased region" description="Low complexity" evidence="1">
    <location>
        <begin position="104"/>
        <end position="117"/>
    </location>
</feature>
<feature type="region of interest" description="Disordered" evidence="1">
    <location>
        <begin position="22"/>
        <end position="60"/>
    </location>
</feature>
<proteinExistence type="predicted"/>
<reference evidence="2 3" key="1">
    <citation type="submission" date="2017-11" db="EMBL/GenBank/DDBJ databases">
        <title>De-novo sequencing of pomegranate (Punica granatum L.) genome.</title>
        <authorList>
            <person name="Akparov Z."/>
            <person name="Amiraslanov A."/>
            <person name="Hajiyeva S."/>
            <person name="Abbasov M."/>
            <person name="Kaur K."/>
            <person name="Hamwieh A."/>
            <person name="Solovyev V."/>
            <person name="Salamov A."/>
            <person name="Braich B."/>
            <person name="Kosarev P."/>
            <person name="Mahmoud A."/>
            <person name="Hajiyev E."/>
            <person name="Babayeva S."/>
            <person name="Izzatullayeva V."/>
            <person name="Mammadov A."/>
            <person name="Mammadov A."/>
            <person name="Sharifova S."/>
            <person name="Ojaghi J."/>
            <person name="Eynullazada K."/>
            <person name="Bayramov B."/>
            <person name="Abdulazimova A."/>
            <person name="Shahmuradov I."/>
        </authorList>
    </citation>
    <scope>NUCLEOTIDE SEQUENCE [LARGE SCALE GENOMIC DNA]</scope>
    <source>
        <strain evidence="3">cv. AG2017</strain>
        <tissue evidence="2">Leaf</tissue>
    </source>
</reference>
<organism evidence="2 3">
    <name type="scientific">Punica granatum</name>
    <name type="common">Pomegranate</name>
    <dbReference type="NCBI Taxonomy" id="22663"/>
    <lineage>
        <taxon>Eukaryota</taxon>
        <taxon>Viridiplantae</taxon>
        <taxon>Streptophyta</taxon>
        <taxon>Embryophyta</taxon>
        <taxon>Tracheophyta</taxon>
        <taxon>Spermatophyta</taxon>
        <taxon>Magnoliopsida</taxon>
        <taxon>eudicotyledons</taxon>
        <taxon>Gunneridae</taxon>
        <taxon>Pentapetalae</taxon>
        <taxon>rosids</taxon>
        <taxon>malvids</taxon>
        <taxon>Myrtales</taxon>
        <taxon>Lythraceae</taxon>
        <taxon>Punica</taxon>
    </lineage>
</organism>
<dbReference type="EMBL" id="PGOL01000222">
    <property type="protein sequence ID" value="PKI74189.1"/>
    <property type="molecule type" value="Genomic_DNA"/>
</dbReference>
<dbReference type="Proteomes" id="UP000233551">
    <property type="component" value="Unassembled WGS sequence"/>
</dbReference>
<sequence length="117" mass="13287">MESWSILSSPSTRLFTRQRVRYPPQARTRLRGRGWPVTPESSSAHSPPPPPPYPATMRPRVIPTGHFTRNPAAAPRWVPRRGRVLRSVLRAVFSCFKRRHRGRPSPSGSRSQSQLSP</sequence>
<evidence type="ECO:0000313" key="3">
    <source>
        <dbReference type="Proteomes" id="UP000233551"/>
    </source>
</evidence>
<accession>A0A2I0L0G8</accession>
<evidence type="ECO:0000256" key="1">
    <source>
        <dbReference type="SAM" id="MobiDB-lite"/>
    </source>
</evidence>
<comment type="caution">
    <text evidence="2">The sequence shown here is derived from an EMBL/GenBank/DDBJ whole genome shotgun (WGS) entry which is preliminary data.</text>
</comment>
<gene>
    <name evidence="2" type="ORF">CRG98_005427</name>
</gene>
<keyword evidence="3" id="KW-1185">Reference proteome</keyword>
<name>A0A2I0L0G8_PUNGR</name>
<dbReference type="AlphaFoldDB" id="A0A2I0L0G8"/>
<evidence type="ECO:0000313" key="2">
    <source>
        <dbReference type="EMBL" id="PKI74189.1"/>
    </source>
</evidence>